<feature type="compositionally biased region" description="Basic and acidic residues" evidence="2">
    <location>
        <begin position="272"/>
        <end position="290"/>
    </location>
</feature>
<dbReference type="PRINTS" id="PR00622">
    <property type="entry name" value="HISTONEH3"/>
</dbReference>
<evidence type="ECO:0000259" key="3">
    <source>
        <dbReference type="Pfam" id="PF04376"/>
    </source>
</evidence>
<dbReference type="GO" id="GO:0046982">
    <property type="term" value="F:protein heterodimerization activity"/>
    <property type="evidence" value="ECO:0007669"/>
    <property type="project" value="InterPro"/>
</dbReference>
<feature type="region of interest" description="Disordered" evidence="2">
    <location>
        <begin position="1"/>
        <end position="40"/>
    </location>
</feature>
<evidence type="ECO:0000256" key="1">
    <source>
        <dbReference type="ARBA" id="ARBA00010343"/>
    </source>
</evidence>
<dbReference type="PROSITE" id="PS00322">
    <property type="entry name" value="HISTONE_H3_1"/>
    <property type="match status" value="1"/>
</dbReference>
<reference evidence="5" key="1">
    <citation type="submission" date="2016-11" db="UniProtKB">
        <authorList>
            <consortium name="WormBaseParasite"/>
        </authorList>
    </citation>
    <scope>IDENTIFICATION</scope>
</reference>
<dbReference type="InterPro" id="IPR030700">
    <property type="entry name" value="N-end_Aminoacyl_Trfase"/>
</dbReference>
<protein>
    <submittedName>
        <fullName evidence="5">Histone H3</fullName>
    </submittedName>
</protein>
<dbReference type="GO" id="GO:0030527">
    <property type="term" value="F:structural constituent of chromatin"/>
    <property type="evidence" value="ECO:0007669"/>
    <property type="project" value="InterPro"/>
</dbReference>
<dbReference type="PANTHER" id="PTHR21367">
    <property type="entry name" value="ARGININE-TRNA-PROTEIN TRANSFERASE 1"/>
    <property type="match status" value="1"/>
</dbReference>
<evidence type="ECO:0000313" key="4">
    <source>
        <dbReference type="Proteomes" id="UP000095287"/>
    </source>
</evidence>
<feature type="region of interest" description="Disordered" evidence="2">
    <location>
        <begin position="251"/>
        <end position="294"/>
    </location>
</feature>
<dbReference type="InterPro" id="IPR000164">
    <property type="entry name" value="Histone_H3/CENP-A"/>
</dbReference>
<organism evidence="4 5">
    <name type="scientific">Steinernema glaseri</name>
    <dbReference type="NCBI Taxonomy" id="37863"/>
    <lineage>
        <taxon>Eukaryota</taxon>
        <taxon>Metazoa</taxon>
        <taxon>Ecdysozoa</taxon>
        <taxon>Nematoda</taxon>
        <taxon>Chromadorea</taxon>
        <taxon>Rhabditida</taxon>
        <taxon>Tylenchina</taxon>
        <taxon>Panagrolaimomorpha</taxon>
        <taxon>Strongyloidoidea</taxon>
        <taxon>Steinernematidae</taxon>
        <taxon>Steinernema</taxon>
    </lineage>
</organism>
<comment type="similarity">
    <text evidence="1">Belongs to the histone H3 family.</text>
</comment>
<accession>A0A1I8A5R2</accession>
<proteinExistence type="inferred from homology"/>
<dbReference type="Pfam" id="PF04376">
    <property type="entry name" value="ATE_N"/>
    <property type="match status" value="1"/>
</dbReference>
<dbReference type="AlphaFoldDB" id="A0A1I8A5R2"/>
<dbReference type="InterPro" id="IPR009072">
    <property type="entry name" value="Histone-fold"/>
</dbReference>
<keyword evidence="4" id="KW-1185">Reference proteome</keyword>
<feature type="domain" description="N-end aminoacyl transferase N-terminal" evidence="3">
    <location>
        <begin position="92"/>
        <end position="238"/>
    </location>
</feature>
<dbReference type="GO" id="GO:0003677">
    <property type="term" value="F:DNA binding"/>
    <property type="evidence" value="ECO:0007669"/>
    <property type="project" value="InterPro"/>
</dbReference>
<evidence type="ECO:0000256" key="2">
    <source>
        <dbReference type="SAM" id="MobiDB-lite"/>
    </source>
</evidence>
<dbReference type="GO" id="GO:0000786">
    <property type="term" value="C:nucleosome"/>
    <property type="evidence" value="ECO:0007669"/>
    <property type="project" value="InterPro"/>
</dbReference>
<evidence type="ECO:0000313" key="5">
    <source>
        <dbReference type="WBParaSite" id="L893_g3314.t1"/>
    </source>
</evidence>
<sequence>MTLRKQSGRKTASTKAPRKQLMGTKAARKTAPAQGGVKKPRRYRLGTVTLREILKYLKSSDLLLRKLPFQSRYGICNSTVKLFDSSASAGTSTCGYCKGKKALDGRQKENRSTQGDDSSETKNKTSIALGRATSYKLFHALIRLRRPICVSRPVRHHLLRGLLGMMAFTVSNAIFNDLLDRGMWSYQLSVNNYLGLMNCGWIRSGRYVYKAIMAKTCCPQYTIRLDVTQVRLSRTQKRVLRNMNRFLAEDKRPSRNDVEEVRGNQNGRFAPPKKEAQSATSAKEKLEKKKEMRRKRCWAKLAAKGIDIEA</sequence>
<dbReference type="Gene3D" id="1.10.20.10">
    <property type="entry name" value="Histone, subunit A"/>
    <property type="match status" value="1"/>
</dbReference>
<name>A0A1I8A5R2_9BILA</name>
<dbReference type="Proteomes" id="UP000095287">
    <property type="component" value="Unplaced"/>
</dbReference>
<dbReference type="GO" id="GO:0005737">
    <property type="term" value="C:cytoplasm"/>
    <property type="evidence" value="ECO:0007669"/>
    <property type="project" value="TreeGrafter"/>
</dbReference>
<dbReference type="InterPro" id="IPR007471">
    <property type="entry name" value="N-end_Aminoacyl_Trfase_N"/>
</dbReference>
<dbReference type="SUPFAM" id="SSF47113">
    <property type="entry name" value="Histone-fold"/>
    <property type="match status" value="1"/>
</dbReference>
<feature type="compositionally biased region" description="Basic and acidic residues" evidence="2">
    <location>
        <begin position="251"/>
        <end position="262"/>
    </location>
</feature>
<dbReference type="WBParaSite" id="L893_g3314.t1">
    <property type="protein sequence ID" value="L893_g3314.t1"/>
    <property type="gene ID" value="L893_g3314"/>
</dbReference>
<dbReference type="GO" id="GO:0004057">
    <property type="term" value="F:arginyl-tRNA--protein transferase activity"/>
    <property type="evidence" value="ECO:0007669"/>
    <property type="project" value="InterPro"/>
</dbReference>
<dbReference type="PANTHER" id="PTHR21367:SF1">
    <property type="entry name" value="ARGINYL-TRNA--PROTEIN TRANSFERASE 1"/>
    <property type="match status" value="1"/>
</dbReference>